<gene>
    <name evidence="1" type="ORF">G1C97_0711</name>
</gene>
<reference evidence="1 2" key="1">
    <citation type="submission" date="2020-02" db="EMBL/GenBank/DDBJ databases">
        <title>Characterization of phylogenetic diversity of novel bifidobacterial species isolated in Czech ZOOs.</title>
        <authorList>
            <person name="Lugli G.A."/>
            <person name="Vera N.B."/>
            <person name="Ventura M."/>
        </authorList>
    </citation>
    <scope>NUCLEOTIDE SEQUENCE [LARGE SCALE GENOMIC DNA]</scope>
    <source>
        <strain evidence="1 2">DSM 109959</strain>
    </source>
</reference>
<name>A0A7Y0EWJ9_9BIFI</name>
<accession>A0A7Y0EWJ9</accession>
<dbReference type="AlphaFoldDB" id="A0A7Y0EWJ9"/>
<protein>
    <submittedName>
        <fullName evidence="1">Uncharacterized protein</fullName>
    </submittedName>
</protein>
<proteinExistence type="predicted"/>
<dbReference type="EMBL" id="JAAIIG010000002">
    <property type="protein sequence ID" value="NMM97762.1"/>
    <property type="molecule type" value="Genomic_DNA"/>
</dbReference>
<comment type="caution">
    <text evidence="1">The sequence shown here is derived from an EMBL/GenBank/DDBJ whole genome shotgun (WGS) entry which is preliminary data.</text>
</comment>
<dbReference type="Proteomes" id="UP000543419">
    <property type="component" value="Unassembled WGS sequence"/>
</dbReference>
<keyword evidence="2" id="KW-1185">Reference proteome</keyword>
<evidence type="ECO:0000313" key="1">
    <source>
        <dbReference type="EMBL" id="NMM97762.1"/>
    </source>
</evidence>
<organism evidence="1 2">
    <name type="scientific">Bifidobacterium olomucense</name>
    <dbReference type="NCBI Taxonomy" id="2675324"/>
    <lineage>
        <taxon>Bacteria</taxon>
        <taxon>Bacillati</taxon>
        <taxon>Actinomycetota</taxon>
        <taxon>Actinomycetes</taxon>
        <taxon>Bifidobacteriales</taxon>
        <taxon>Bifidobacteriaceae</taxon>
        <taxon>Bifidobacterium</taxon>
    </lineage>
</organism>
<evidence type="ECO:0000313" key="2">
    <source>
        <dbReference type="Proteomes" id="UP000543419"/>
    </source>
</evidence>
<sequence>MAQMFDTVKPTLEQMFDIMNNSVMLVLLPKGART</sequence>